<dbReference type="PANTHER" id="PTHR10715">
    <property type="entry name" value="60S RIBOSOMAL PROTEIN L6"/>
    <property type="match status" value="1"/>
</dbReference>
<comment type="similarity">
    <text evidence="1">Belongs to the eukaryotic ribosomal protein eL6 family.</text>
</comment>
<dbReference type="InterPro" id="IPR014722">
    <property type="entry name" value="Rib_uL2_dom2"/>
</dbReference>
<reference evidence="2 3" key="1">
    <citation type="submission" date="2019-01" db="EMBL/GenBank/DDBJ databases">
        <title>Genomes sequencing and comparative genomics of infectious freshwater microsporidia, Cucumispora dikerogammari and Thelohania contejeani.</title>
        <authorList>
            <person name="Cormier A."/>
            <person name="Giraud I."/>
            <person name="Wattier R."/>
            <person name="Teixeira M."/>
            <person name="Grandjean F."/>
            <person name="Rigaud T."/>
            <person name="Cordaux R."/>
        </authorList>
    </citation>
    <scope>NUCLEOTIDE SEQUENCE [LARGE SCALE GENOMIC DNA]</scope>
    <source>
        <strain evidence="2">T1</strain>
        <tissue evidence="2">Spores</tissue>
    </source>
</reference>
<name>A0ABQ7HWK2_9MICR</name>
<organism evidence="2 3">
    <name type="scientific">Astathelohania contejeani</name>
    <dbReference type="NCBI Taxonomy" id="164912"/>
    <lineage>
        <taxon>Eukaryota</taxon>
        <taxon>Fungi</taxon>
        <taxon>Fungi incertae sedis</taxon>
        <taxon>Microsporidia</taxon>
        <taxon>Astathelohaniidae</taxon>
        <taxon>Astathelohania</taxon>
    </lineage>
</organism>
<gene>
    <name evidence="2" type="primary">RPL6</name>
    <name evidence="2" type="ORF">TCON_2244</name>
</gene>
<protein>
    <submittedName>
        <fullName evidence="2">60S ribosomal protein L6</fullName>
    </submittedName>
</protein>
<dbReference type="EMBL" id="SBIQ01000232">
    <property type="protein sequence ID" value="KAF7682530.1"/>
    <property type="molecule type" value="Genomic_DNA"/>
</dbReference>
<evidence type="ECO:0000313" key="2">
    <source>
        <dbReference type="EMBL" id="KAF7682530.1"/>
    </source>
</evidence>
<dbReference type="Proteomes" id="UP001516464">
    <property type="component" value="Unassembled WGS sequence"/>
</dbReference>
<keyword evidence="2" id="KW-0689">Ribosomal protein</keyword>
<evidence type="ECO:0000256" key="1">
    <source>
        <dbReference type="ARBA" id="ARBA00010592"/>
    </source>
</evidence>
<evidence type="ECO:0000313" key="3">
    <source>
        <dbReference type="Proteomes" id="UP001516464"/>
    </source>
</evidence>
<dbReference type="SUPFAM" id="SSF50104">
    <property type="entry name" value="Translation proteins SH3-like domain"/>
    <property type="match status" value="1"/>
</dbReference>
<comment type="caution">
    <text evidence="2">The sequence shown here is derived from an EMBL/GenBank/DDBJ whole genome shotgun (WGS) entry which is preliminary data.</text>
</comment>
<accession>A0ABQ7HWK2</accession>
<dbReference type="InterPro" id="IPR000915">
    <property type="entry name" value="60S_ribosomal_eL6"/>
</dbReference>
<dbReference type="GO" id="GO:0005840">
    <property type="term" value="C:ribosome"/>
    <property type="evidence" value="ECO:0007669"/>
    <property type="project" value="UniProtKB-KW"/>
</dbReference>
<keyword evidence="2" id="KW-0687">Ribonucleoprotein</keyword>
<dbReference type="Gene3D" id="2.30.30.30">
    <property type="match status" value="1"/>
</dbReference>
<dbReference type="PANTHER" id="PTHR10715:SF0">
    <property type="entry name" value="LARGE RIBOSOMAL SUBUNIT PROTEIN EL6"/>
    <property type="match status" value="1"/>
</dbReference>
<dbReference type="InterPro" id="IPR008991">
    <property type="entry name" value="Translation_prot_SH3-like_sf"/>
</dbReference>
<proteinExistence type="inferred from homology"/>
<keyword evidence="3" id="KW-1185">Reference proteome</keyword>
<sequence length="170" mass="19625">MIKKLYISPPEAGYYPADDLPKYVEKLRKRAEIKPKPRRTDLVKGNIVVVLEGEYASMRVVYLGQLDNYMALCIGPSSVNGIPLFKINERYLLRTSMVLDFKIDVNVKDSEVYESKRDSLESRMDVEPSETELKIQSAVMDAISQHKAMKKYLSTPFTVDRNFDFYELNL</sequence>